<keyword evidence="10 24" id="KW-0418">Kinase</keyword>
<dbReference type="SUPFAM" id="SSF55874">
    <property type="entry name" value="ATPase domain of HSP90 chaperone/DNA topoisomerase II/histidine kinase"/>
    <property type="match status" value="1"/>
</dbReference>
<dbReference type="Gene3D" id="1.10.287.130">
    <property type="match status" value="1"/>
</dbReference>
<evidence type="ECO:0000313" key="25">
    <source>
        <dbReference type="Proteomes" id="UP000183649"/>
    </source>
</evidence>
<dbReference type="Pfam" id="PF02518">
    <property type="entry name" value="HATPase_c"/>
    <property type="match status" value="1"/>
</dbReference>
<name>A0A0K6HT33_9BURK</name>
<comment type="subcellular location">
    <subcellularLocation>
        <location evidence="4">Cell membrane</location>
        <topology evidence="4">Multi-pass membrane protein</topology>
    </subcellularLocation>
</comment>
<dbReference type="SMART" id="SM00388">
    <property type="entry name" value="HisKA"/>
    <property type="match status" value="1"/>
</dbReference>
<evidence type="ECO:0000256" key="12">
    <source>
        <dbReference type="ARBA" id="ARBA00022840"/>
    </source>
</evidence>
<keyword evidence="14" id="KW-0904">Protein phosphatase</keyword>
<evidence type="ECO:0000256" key="7">
    <source>
        <dbReference type="ARBA" id="ARBA00022553"/>
    </source>
</evidence>
<evidence type="ECO:0000259" key="22">
    <source>
        <dbReference type="PROSITE" id="PS50109"/>
    </source>
</evidence>
<evidence type="ECO:0000256" key="14">
    <source>
        <dbReference type="ARBA" id="ARBA00022912"/>
    </source>
</evidence>
<dbReference type="Pfam" id="PF00672">
    <property type="entry name" value="HAMP"/>
    <property type="match status" value="1"/>
</dbReference>
<keyword evidence="21" id="KW-0472">Membrane</keyword>
<evidence type="ECO:0000259" key="23">
    <source>
        <dbReference type="PROSITE" id="PS50885"/>
    </source>
</evidence>
<dbReference type="PANTHER" id="PTHR44936:SF9">
    <property type="entry name" value="SENSOR PROTEIN CREC"/>
    <property type="match status" value="1"/>
</dbReference>
<dbReference type="SMART" id="SM00387">
    <property type="entry name" value="HATPase_c"/>
    <property type="match status" value="1"/>
</dbReference>
<reference evidence="25" key="1">
    <citation type="submission" date="2015-08" db="EMBL/GenBank/DDBJ databases">
        <authorList>
            <person name="Varghese N."/>
        </authorList>
    </citation>
    <scope>NUCLEOTIDE SEQUENCE [LARGE SCALE GENOMIC DNA]</scope>
    <source>
        <strain evidence="25">DSM 18181</strain>
    </source>
</reference>
<dbReference type="Pfam" id="PF00512">
    <property type="entry name" value="HisKA"/>
    <property type="match status" value="1"/>
</dbReference>
<dbReference type="EC" id="2.7.13.3" evidence="5"/>
<dbReference type="InterPro" id="IPR036097">
    <property type="entry name" value="HisK_dim/P_sf"/>
</dbReference>
<dbReference type="Proteomes" id="UP000183649">
    <property type="component" value="Unassembled WGS sequence"/>
</dbReference>
<dbReference type="CDD" id="cd00075">
    <property type="entry name" value="HATPase"/>
    <property type="match status" value="1"/>
</dbReference>
<evidence type="ECO:0000313" key="24">
    <source>
        <dbReference type="EMBL" id="CUA94006.1"/>
    </source>
</evidence>
<dbReference type="InterPro" id="IPR003661">
    <property type="entry name" value="HisK_dim/P_dom"/>
</dbReference>
<dbReference type="Gene3D" id="3.30.565.10">
    <property type="entry name" value="Histidine kinase-like ATPase, C-terminal domain"/>
    <property type="match status" value="1"/>
</dbReference>
<protein>
    <recommendedName>
        <fullName evidence="19">Signal transduction histidine-protein kinase/phosphatase MprB</fullName>
        <ecNumber evidence="5">2.7.13.3</ecNumber>
    </recommendedName>
    <alternativeName>
        <fullName evidence="20">Mycobacterial persistence regulator B</fullName>
    </alternativeName>
</protein>
<evidence type="ECO:0000256" key="9">
    <source>
        <dbReference type="ARBA" id="ARBA00022741"/>
    </source>
</evidence>
<dbReference type="InterPro" id="IPR004358">
    <property type="entry name" value="Sig_transdc_His_kin-like_C"/>
</dbReference>
<feature type="domain" description="HAMP" evidence="23">
    <location>
        <begin position="205"/>
        <end position="257"/>
    </location>
</feature>
<evidence type="ECO:0000256" key="19">
    <source>
        <dbReference type="ARBA" id="ARBA00040454"/>
    </source>
</evidence>
<keyword evidence="15" id="KW-0902">Two-component regulatory system</keyword>
<keyword evidence="17" id="KW-0843">Virulence</keyword>
<comment type="cofactor">
    <cofactor evidence="3">
        <name>Mg(2+)</name>
        <dbReference type="ChEBI" id="CHEBI:18420"/>
    </cofactor>
</comment>
<evidence type="ECO:0000256" key="8">
    <source>
        <dbReference type="ARBA" id="ARBA00022679"/>
    </source>
</evidence>
<keyword evidence="18" id="KW-0464">Manganese</keyword>
<evidence type="ECO:0000256" key="20">
    <source>
        <dbReference type="ARBA" id="ARBA00041776"/>
    </source>
</evidence>
<dbReference type="GO" id="GO:0005524">
    <property type="term" value="F:ATP binding"/>
    <property type="evidence" value="ECO:0007669"/>
    <property type="project" value="UniProtKB-KW"/>
</dbReference>
<dbReference type="OrthoDB" id="9804645at2"/>
<proteinExistence type="predicted"/>
<keyword evidence="16" id="KW-0346">Stress response</keyword>
<dbReference type="InterPro" id="IPR003660">
    <property type="entry name" value="HAMP_dom"/>
</dbReference>
<keyword evidence="21" id="KW-1133">Transmembrane helix</keyword>
<comment type="catalytic activity">
    <reaction evidence="1">
        <text>ATP + protein L-histidine = ADP + protein N-phospho-L-histidine.</text>
        <dbReference type="EC" id="2.7.13.3"/>
    </reaction>
</comment>
<evidence type="ECO:0000256" key="6">
    <source>
        <dbReference type="ARBA" id="ARBA00022475"/>
    </source>
</evidence>
<feature type="transmembrane region" description="Helical" evidence="21">
    <location>
        <begin position="184"/>
        <end position="207"/>
    </location>
</feature>
<dbReference type="PRINTS" id="PR00344">
    <property type="entry name" value="BCTRLSENSOR"/>
</dbReference>
<evidence type="ECO:0000256" key="11">
    <source>
        <dbReference type="ARBA" id="ARBA00022801"/>
    </source>
</evidence>
<evidence type="ECO:0000256" key="2">
    <source>
        <dbReference type="ARBA" id="ARBA00001936"/>
    </source>
</evidence>
<dbReference type="InterPro" id="IPR005467">
    <property type="entry name" value="His_kinase_dom"/>
</dbReference>
<dbReference type="CDD" id="cd06225">
    <property type="entry name" value="HAMP"/>
    <property type="match status" value="1"/>
</dbReference>
<evidence type="ECO:0000256" key="15">
    <source>
        <dbReference type="ARBA" id="ARBA00023012"/>
    </source>
</evidence>
<evidence type="ECO:0000256" key="18">
    <source>
        <dbReference type="ARBA" id="ARBA00023211"/>
    </source>
</evidence>
<dbReference type="AlphaFoldDB" id="A0A0K6HT33"/>
<dbReference type="RefSeq" id="WP_055449406.1">
    <property type="nucleotide sequence ID" value="NZ_CYHF01000001.1"/>
</dbReference>
<feature type="domain" description="Histidine kinase" evidence="22">
    <location>
        <begin position="265"/>
        <end position="482"/>
    </location>
</feature>
<dbReference type="InterPro" id="IPR036890">
    <property type="entry name" value="HATPase_C_sf"/>
</dbReference>
<dbReference type="PROSITE" id="PS50885">
    <property type="entry name" value="HAMP"/>
    <property type="match status" value="1"/>
</dbReference>
<dbReference type="InterPro" id="IPR050980">
    <property type="entry name" value="2C_sensor_his_kinase"/>
</dbReference>
<sequence length="490" mass="53293">MTGMRLPLRMAFSSMLLWSFALVGLPLLLGMSVTAYLLDQVAAQARSSVAVAVQLTRASRQLAQDIDNLQRASGQCLVLKDVALCDGVRQAHVAFEQDAAQLAAMPLPGAQLRTLQTLRDQETALFANVMASGGAKDGSRVFDALNPRFDAMRTAAGELIAHSNQLVDAQEARLQQVSGRVWTVLGWLALASVSLSVSLALLLSWLLGRPLRQLKRAIRRLGEGRLDQAPGVDGPRDLVDLGVQLDWLRRRLAELEAQKIQFLRHVSHELKTPLASMKEGVDLLTDGVPGPLNAEQQSITRIMRGNVRDLHQRIDSLLHYDSALHAPVTLQLVTVKLRLLLASLIRRNHLTLRARGVRVDCGCSALQVRGDRAKLESLFENLLINAIRFSPQGGRIGFDAEAVSGGVDIRISDEGPGVAPEDLPHLFQPFFQGRNQPASALRGTGLGLALARQYAQMHGGTLELLPHTGRGAVFRVFLPDPPQPPTALNA</sequence>
<evidence type="ECO:0000256" key="16">
    <source>
        <dbReference type="ARBA" id="ARBA00023016"/>
    </source>
</evidence>
<dbReference type="PROSITE" id="PS50109">
    <property type="entry name" value="HIS_KIN"/>
    <property type="match status" value="1"/>
</dbReference>
<gene>
    <name evidence="24" type="ORF">Ga0061069_101486</name>
</gene>
<keyword evidence="7" id="KW-0597">Phosphoprotein</keyword>
<evidence type="ECO:0000256" key="1">
    <source>
        <dbReference type="ARBA" id="ARBA00000085"/>
    </source>
</evidence>
<accession>A0A0K6HT33</accession>
<dbReference type="CDD" id="cd00082">
    <property type="entry name" value="HisKA"/>
    <property type="match status" value="1"/>
</dbReference>
<dbReference type="SMART" id="SM00304">
    <property type="entry name" value="HAMP"/>
    <property type="match status" value="1"/>
</dbReference>
<dbReference type="SUPFAM" id="SSF47384">
    <property type="entry name" value="Homodimeric domain of signal transducing histidine kinase"/>
    <property type="match status" value="1"/>
</dbReference>
<evidence type="ECO:0000256" key="3">
    <source>
        <dbReference type="ARBA" id="ARBA00001946"/>
    </source>
</evidence>
<keyword evidence="13" id="KW-0460">Magnesium</keyword>
<keyword evidence="8" id="KW-0808">Transferase</keyword>
<dbReference type="Gene3D" id="6.10.340.10">
    <property type="match status" value="1"/>
</dbReference>
<evidence type="ECO:0000256" key="21">
    <source>
        <dbReference type="SAM" id="Phobius"/>
    </source>
</evidence>
<dbReference type="STRING" id="339866.GCA_001418255_00483"/>
<keyword evidence="11" id="KW-0378">Hydrolase</keyword>
<keyword evidence="9" id="KW-0547">Nucleotide-binding</keyword>
<dbReference type="EMBL" id="CYHF01000001">
    <property type="protein sequence ID" value="CUA94006.1"/>
    <property type="molecule type" value="Genomic_DNA"/>
</dbReference>
<dbReference type="GO" id="GO:0000155">
    <property type="term" value="F:phosphorelay sensor kinase activity"/>
    <property type="evidence" value="ECO:0007669"/>
    <property type="project" value="InterPro"/>
</dbReference>
<evidence type="ECO:0000256" key="5">
    <source>
        <dbReference type="ARBA" id="ARBA00012438"/>
    </source>
</evidence>
<keyword evidence="21" id="KW-0812">Transmembrane</keyword>
<evidence type="ECO:0000256" key="10">
    <source>
        <dbReference type="ARBA" id="ARBA00022777"/>
    </source>
</evidence>
<dbReference type="GO" id="GO:0004721">
    <property type="term" value="F:phosphoprotein phosphatase activity"/>
    <property type="evidence" value="ECO:0007669"/>
    <property type="project" value="UniProtKB-KW"/>
</dbReference>
<dbReference type="GO" id="GO:0005886">
    <property type="term" value="C:plasma membrane"/>
    <property type="evidence" value="ECO:0007669"/>
    <property type="project" value="UniProtKB-SubCell"/>
</dbReference>
<dbReference type="InterPro" id="IPR003594">
    <property type="entry name" value="HATPase_dom"/>
</dbReference>
<evidence type="ECO:0000256" key="17">
    <source>
        <dbReference type="ARBA" id="ARBA00023026"/>
    </source>
</evidence>
<comment type="cofactor">
    <cofactor evidence="2">
        <name>Mn(2+)</name>
        <dbReference type="ChEBI" id="CHEBI:29035"/>
    </cofactor>
</comment>
<dbReference type="PANTHER" id="PTHR44936">
    <property type="entry name" value="SENSOR PROTEIN CREC"/>
    <property type="match status" value="1"/>
</dbReference>
<organism evidence="24 25">
    <name type="scientific">Thiomonas bhubaneswarensis</name>
    <dbReference type="NCBI Taxonomy" id="339866"/>
    <lineage>
        <taxon>Bacteria</taxon>
        <taxon>Pseudomonadati</taxon>
        <taxon>Pseudomonadota</taxon>
        <taxon>Betaproteobacteria</taxon>
        <taxon>Burkholderiales</taxon>
        <taxon>Thiomonas</taxon>
    </lineage>
</organism>
<keyword evidence="12" id="KW-0067">ATP-binding</keyword>
<evidence type="ECO:0000256" key="4">
    <source>
        <dbReference type="ARBA" id="ARBA00004651"/>
    </source>
</evidence>
<keyword evidence="6" id="KW-1003">Cell membrane</keyword>
<evidence type="ECO:0000256" key="13">
    <source>
        <dbReference type="ARBA" id="ARBA00022842"/>
    </source>
</evidence>
<keyword evidence="25" id="KW-1185">Reference proteome</keyword>